<sequence length="329" mass="35849">MRQGRTIVLGPAGLSAAEETAYLALVRQGGATLTQLTARTGLSPAQVRRAVLSLHRKGFVHHTPAPEERVVPVPPELAVEQQVRRRQEELEGVRAAAHRLAQEARSRASNRRTEELIEIVSGRAAVAQAFDRLQRTARQQMRVLVAPPYAVPKDVNRQQLERQAAGITYRAVYDVDALTDPGFVASVVVHVQEGEHARLAHGLPTKLAVADRELALLPLAWTQAAHDAALLVHPCGLLDALIALFETVWNQATPLSVADSADLAAATAVSAADRHLLSLLVAGLTDEAVSARLGVSRRTVVRRVQHLMELTNSRSRLQLGWQARDRGWL</sequence>
<name>A0A1C5HF74_9ACTN</name>
<dbReference type="InterPro" id="IPR002831">
    <property type="entry name" value="Tscrpt_reg_TrmB_N"/>
</dbReference>
<dbReference type="Pfam" id="PF01978">
    <property type="entry name" value="TrmB"/>
    <property type="match status" value="1"/>
</dbReference>
<dbReference type="InterPro" id="IPR036390">
    <property type="entry name" value="WH_DNA-bd_sf"/>
</dbReference>
<dbReference type="GO" id="GO:0003677">
    <property type="term" value="F:DNA binding"/>
    <property type="evidence" value="ECO:0007669"/>
    <property type="project" value="InterPro"/>
</dbReference>
<dbReference type="SUPFAM" id="SSF46785">
    <property type="entry name" value="Winged helix' DNA-binding domain"/>
    <property type="match status" value="1"/>
</dbReference>
<feature type="domain" description="HTH luxR-type" evidence="1">
    <location>
        <begin position="266"/>
        <end position="323"/>
    </location>
</feature>
<dbReference type="InterPro" id="IPR036388">
    <property type="entry name" value="WH-like_DNA-bd_sf"/>
</dbReference>
<reference evidence="2 3" key="1">
    <citation type="submission" date="2016-06" db="EMBL/GenBank/DDBJ databases">
        <authorList>
            <person name="Kjaerup R.B."/>
            <person name="Dalgaard T.S."/>
            <person name="Juul-Madsen H.R."/>
        </authorList>
    </citation>
    <scope>NUCLEOTIDE SEQUENCE [LARGE SCALE GENOMIC DNA]</scope>
    <source>
        <strain evidence="2 3">DSM 43904</strain>
    </source>
</reference>
<dbReference type="InterPro" id="IPR051797">
    <property type="entry name" value="TrmB-like"/>
</dbReference>
<keyword evidence="3" id="KW-1185">Reference proteome</keyword>
<evidence type="ECO:0000313" key="3">
    <source>
        <dbReference type="Proteomes" id="UP000198217"/>
    </source>
</evidence>
<dbReference type="PANTHER" id="PTHR34293">
    <property type="entry name" value="HTH-TYPE TRANSCRIPTIONAL REGULATOR TRMBL2"/>
    <property type="match status" value="1"/>
</dbReference>
<dbReference type="InterPro" id="IPR016032">
    <property type="entry name" value="Sig_transdc_resp-reg_C-effctor"/>
</dbReference>
<protein>
    <submittedName>
        <fullName evidence="2">Sugar-specific transcriptional regulator TrmB</fullName>
    </submittedName>
</protein>
<dbReference type="SMART" id="SM00421">
    <property type="entry name" value="HTH_LUXR"/>
    <property type="match status" value="1"/>
</dbReference>
<evidence type="ECO:0000313" key="2">
    <source>
        <dbReference type="EMBL" id="SCG44640.1"/>
    </source>
</evidence>
<gene>
    <name evidence="2" type="ORF">GA0070609_1513</name>
</gene>
<dbReference type="SUPFAM" id="SSF46894">
    <property type="entry name" value="C-terminal effector domain of the bipartite response regulators"/>
    <property type="match status" value="1"/>
</dbReference>
<proteinExistence type="predicted"/>
<organism evidence="2 3">
    <name type="scientific">Micromonospora echinaurantiaca</name>
    <dbReference type="NCBI Taxonomy" id="47857"/>
    <lineage>
        <taxon>Bacteria</taxon>
        <taxon>Bacillati</taxon>
        <taxon>Actinomycetota</taxon>
        <taxon>Actinomycetes</taxon>
        <taxon>Micromonosporales</taxon>
        <taxon>Micromonosporaceae</taxon>
        <taxon>Micromonospora</taxon>
    </lineage>
</organism>
<dbReference type="GO" id="GO:0006355">
    <property type="term" value="P:regulation of DNA-templated transcription"/>
    <property type="evidence" value="ECO:0007669"/>
    <property type="project" value="InterPro"/>
</dbReference>
<dbReference type="EMBL" id="LT607750">
    <property type="protein sequence ID" value="SCG44640.1"/>
    <property type="molecule type" value="Genomic_DNA"/>
</dbReference>
<evidence type="ECO:0000259" key="1">
    <source>
        <dbReference type="SMART" id="SM00421"/>
    </source>
</evidence>
<dbReference type="Proteomes" id="UP000198217">
    <property type="component" value="Chromosome I"/>
</dbReference>
<dbReference type="AlphaFoldDB" id="A0A1C5HF74"/>
<dbReference type="InterPro" id="IPR000792">
    <property type="entry name" value="Tscrpt_reg_LuxR_C"/>
</dbReference>
<accession>A0A1C5HF74</accession>
<dbReference type="Gene3D" id="1.10.10.10">
    <property type="entry name" value="Winged helix-like DNA-binding domain superfamily/Winged helix DNA-binding domain"/>
    <property type="match status" value="2"/>
</dbReference>
<dbReference type="PANTHER" id="PTHR34293:SF1">
    <property type="entry name" value="HTH-TYPE TRANSCRIPTIONAL REGULATOR TRMBL2"/>
    <property type="match status" value="1"/>
</dbReference>